<dbReference type="Proteomes" id="UP001141434">
    <property type="component" value="Unassembled WGS sequence"/>
</dbReference>
<proteinExistence type="predicted"/>
<organism evidence="1 2">
    <name type="scientific">Penicillium alfredii</name>
    <dbReference type="NCBI Taxonomy" id="1506179"/>
    <lineage>
        <taxon>Eukaryota</taxon>
        <taxon>Fungi</taxon>
        <taxon>Dikarya</taxon>
        <taxon>Ascomycota</taxon>
        <taxon>Pezizomycotina</taxon>
        <taxon>Eurotiomycetes</taxon>
        <taxon>Eurotiomycetidae</taxon>
        <taxon>Eurotiales</taxon>
        <taxon>Aspergillaceae</taxon>
        <taxon>Penicillium</taxon>
    </lineage>
</organism>
<reference evidence="1" key="1">
    <citation type="submission" date="2022-11" db="EMBL/GenBank/DDBJ databases">
        <authorList>
            <person name="Petersen C."/>
        </authorList>
    </citation>
    <scope>NUCLEOTIDE SEQUENCE</scope>
    <source>
        <strain evidence="1">IBT 34128</strain>
    </source>
</reference>
<dbReference type="SUPFAM" id="SSF56112">
    <property type="entry name" value="Protein kinase-like (PK-like)"/>
    <property type="match status" value="1"/>
</dbReference>
<dbReference type="AlphaFoldDB" id="A0A9W9EN45"/>
<dbReference type="InterPro" id="IPR011009">
    <property type="entry name" value="Kinase-like_dom_sf"/>
</dbReference>
<dbReference type="OrthoDB" id="5979581at2759"/>
<evidence type="ECO:0008006" key="3">
    <source>
        <dbReference type="Google" id="ProtNLM"/>
    </source>
</evidence>
<protein>
    <recommendedName>
        <fullName evidence="3">Protein kinase domain-containing protein</fullName>
    </recommendedName>
</protein>
<keyword evidence="2" id="KW-1185">Reference proteome</keyword>
<name>A0A9W9EN45_9EURO</name>
<comment type="caution">
    <text evidence="1">The sequence shown here is derived from an EMBL/GenBank/DDBJ whole genome shotgun (WGS) entry which is preliminary data.</text>
</comment>
<evidence type="ECO:0000313" key="2">
    <source>
        <dbReference type="Proteomes" id="UP001141434"/>
    </source>
</evidence>
<gene>
    <name evidence="1" type="ORF">NUU61_009491</name>
</gene>
<sequence>MSKQLLEAANFIHGAGMCHGDISGRNMAFSSTHLAHKTEEKLFGVLGTPEIEPLARIDRLPLGNEFPAQLVKAAEWVDWVDEDEEDIRIFDVGESFLQGEEPREAGPTRYITGA</sequence>
<dbReference type="EMBL" id="JAPMSZ010000011">
    <property type="protein sequence ID" value="KAJ5084912.1"/>
    <property type="molecule type" value="Genomic_DNA"/>
</dbReference>
<evidence type="ECO:0000313" key="1">
    <source>
        <dbReference type="EMBL" id="KAJ5084912.1"/>
    </source>
</evidence>
<dbReference type="RefSeq" id="XP_056508309.1">
    <property type="nucleotide sequence ID" value="XM_056660016.1"/>
</dbReference>
<dbReference type="GeneID" id="81399185"/>
<accession>A0A9W9EN45</accession>
<reference evidence="1" key="2">
    <citation type="journal article" date="2023" name="IMA Fungus">
        <title>Comparative genomic study of the Penicillium genus elucidates a diverse pangenome and 15 lateral gene transfer events.</title>
        <authorList>
            <person name="Petersen C."/>
            <person name="Sorensen T."/>
            <person name="Nielsen M.R."/>
            <person name="Sondergaard T.E."/>
            <person name="Sorensen J.L."/>
            <person name="Fitzpatrick D.A."/>
            <person name="Frisvad J.C."/>
            <person name="Nielsen K.L."/>
        </authorList>
    </citation>
    <scope>NUCLEOTIDE SEQUENCE</scope>
    <source>
        <strain evidence="1">IBT 34128</strain>
    </source>
</reference>